<organism evidence="1 2">
    <name type="scientific">Allacma fusca</name>
    <dbReference type="NCBI Taxonomy" id="39272"/>
    <lineage>
        <taxon>Eukaryota</taxon>
        <taxon>Metazoa</taxon>
        <taxon>Ecdysozoa</taxon>
        <taxon>Arthropoda</taxon>
        <taxon>Hexapoda</taxon>
        <taxon>Collembola</taxon>
        <taxon>Symphypleona</taxon>
        <taxon>Sminthuridae</taxon>
        <taxon>Allacma</taxon>
    </lineage>
</organism>
<gene>
    <name evidence="1" type="ORF">AFUS01_LOCUS30738</name>
</gene>
<dbReference type="AlphaFoldDB" id="A0A8J2KNT8"/>
<keyword evidence="2" id="KW-1185">Reference proteome</keyword>
<proteinExistence type="predicted"/>
<dbReference type="EMBL" id="CAJVCH010475871">
    <property type="protein sequence ID" value="CAG7820343.1"/>
    <property type="molecule type" value="Genomic_DNA"/>
</dbReference>
<accession>A0A8J2KNT8</accession>
<evidence type="ECO:0000313" key="2">
    <source>
        <dbReference type="Proteomes" id="UP000708208"/>
    </source>
</evidence>
<sequence>MTWGKKYMDFDFTSKFLGRNFMPQIVWGQTPNVKLQLHFTCPSLTFARYIVRGSRARVFQSNHVCTHAHSQSALPHIVLKLKNLKFVSGTICLFVHPALHGQIYSHHHHSIGTFVLDPHKPRKSICSFPILEAPVSSISLSHKYGTVRLLSIKSSSTKH</sequence>
<evidence type="ECO:0000313" key="1">
    <source>
        <dbReference type="EMBL" id="CAG7820343.1"/>
    </source>
</evidence>
<protein>
    <submittedName>
        <fullName evidence="1">Uncharacterized protein</fullName>
    </submittedName>
</protein>
<dbReference type="Proteomes" id="UP000708208">
    <property type="component" value="Unassembled WGS sequence"/>
</dbReference>
<comment type="caution">
    <text evidence="1">The sequence shown here is derived from an EMBL/GenBank/DDBJ whole genome shotgun (WGS) entry which is preliminary data.</text>
</comment>
<name>A0A8J2KNT8_9HEXA</name>
<reference evidence="1" key="1">
    <citation type="submission" date="2021-06" db="EMBL/GenBank/DDBJ databases">
        <authorList>
            <person name="Hodson N. C."/>
            <person name="Mongue J. A."/>
            <person name="Jaron S. K."/>
        </authorList>
    </citation>
    <scope>NUCLEOTIDE SEQUENCE</scope>
</reference>